<dbReference type="Pfam" id="PF04578">
    <property type="entry name" value="DUF594"/>
    <property type="match status" value="1"/>
</dbReference>
<accession>A0ABC9G7Y7</accession>
<reference evidence="3 4" key="2">
    <citation type="submission" date="2024-10" db="EMBL/GenBank/DDBJ databases">
        <authorList>
            <person name="Ryan C."/>
        </authorList>
    </citation>
    <scope>NUCLEOTIDE SEQUENCE [LARGE SCALE GENOMIC DNA]</scope>
</reference>
<dbReference type="EMBL" id="OZ075118">
    <property type="protein sequence ID" value="CAL5089429.1"/>
    <property type="molecule type" value="Genomic_DNA"/>
</dbReference>
<dbReference type="AlphaFoldDB" id="A0ABC9G7Y7"/>
<keyword evidence="1" id="KW-0472">Membrane</keyword>
<sequence length="712" mass="78508">MEVLGFMAAAAALQLFQLVSGNLRRCSRSALLHGALWCSHTLLPALTAYALGLMQAAPSSNALYPIWALSLFLLAGGANAATAHDISDNARWPRRLLAYLQCYFLFTMLCRHLLSSSSGAGAAAVAVPFALLAAAAASSHALAVRASFAAADPGPSKAVADHMKDGAAMNPRKYLVRWPGHRVTSSSSSAAAAATYRCEMPKDDVITVDMVWDLCDREEEEATTTSFASHGVSVSRIKGACLSYSLSHLLKRRFFGLGCGEAGVAETRRFVVDGLLSDEDNADEHTEAFRVIEAELGFLHDFFYTKYASIFEGETTFLFTNALKIVLAFVLLVVLLLKPHDLLKGVSVVESTITGKVDIFVTVLVLGVFIAVEAWHTVMYLGSDWAMVSLACCRLTTSTNRFLPFGLRKLFGFLGRQPLVRYWHNSIGQYSVIESSRFLRRSKAFTFETEFEAMLVFSATAEYLRRAWGNLTTTEGLHFVELPDTLKPQIVSFLKSYYSDGHGHHPLSNGTASLQRNGVSRQLSWTLQNETQTENMLIWHIATDYLVIALPEPDDEAKGSKQSLRFQNREVATKLSRYCAYLMSEAPELLPGNSVETKFIFDHAMYEARETLGSQLRRKGQLRKVLTGSGDAGTIFTKGLKLGAKLETIRDGSQCWKLMSEFWVETILYNAPSDNAKAHMERLARGGEFLTHIWALLTHAGILTRSVEPISD</sequence>
<evidence type="ECO:0000256" key="1">
    <source>
        <dbReference type="SAM" id="Phobius"/>
    </source>
</evidence>
<feature type="transmembrane region" description="Helical" evidence="1">
    <location>
        <begin position="120"/>
        <end position="137"/>
    </location>
</feature>
<keyword evidence="1" id="KW-1133">Transmembrane helix</keyword>
<proteinExistence type="predicted"/>
<feature type="transmembrane region" description="Helical" evidence="1">
    <location>
        <begin position="96"/>
        <end position="114"/>
    </location>
</feature>
<dbReference type="Proteomes" id="UP001497457">
    <property type="component" value="Chromosome 8b"/>
</dbReference>
<evidence type="ECO:0000313" key="4">
    <source>
        <dbReference type="Proteomes" id="UP001497457"/>
    </source>
</evidence>
<evidence type="ECO:0000313" key="3">
    <source>
        <dbReference type="EMBL" id="CAL5089429.1"/>
    </source>
</evidence>
<reference evidence="4" key="1">
    <citation type="submission" date="2024-06" db="EMBL/GenBank/DDBJ databases">
        <authorList>
            <person name="Ryan C."/>
        </authorList>
    </citation>
    <scope>NUCLEOTIDE SEQUENCE [LARGE SCALE GENOMIC DNA]</scope>
</reference>
<dbReference type="InterPro" id="IPR025315">
    <property type="entry name" value="DUF4220"/>
</dbReference>
<gene>
    <name evidence="3" type="ORF">URODEC1_LOCUS113354</name>
</gene>
<feature type="transmembrane region" description="Helical" evidence="1">
    <location>
        <begin position="316"/>
        <end position="337"/>
    </location>
</feature>
<name>A0ABC9G7Y7_9POAL</name>
<dbReference type="InterPro" id="IPR007658">
    <property type="entry name" value="DUF594"/>
</dbReference>
<keyword evidence="4" id="KW-1185">Reference proteome</keyword>
<evidence type="ECO:0000259" key="2">
    <source>
        <dbReference type="Pfam" id="PF13968"/>
    </source>
</evidence>
<dbReference type="Pfam" id="PF13968">
    <property type="entry name" value="DUF4220"/>
    <property type="match status" value="1"/>
</dbReference>
<organism evidence="3 4">
    <name type="scientific">Urochloa decumbens</name>
    <dbReference type="NCBI Taxonomy" id="240449"/>
    <lineage>
        <taxon>Eukaryota</taxon>
        <taxon>Viridiplantae</taxon>
        <taxon>Streptophyta</taxon>
        <taxon>Embryophyta</taxon>
        <taxon>Tracheophyta</taxon>
        <taxon>Spermatophyta</taxon>
        <taxon>Magnoliopsida</taxon>
        <taxon>Liliopsida</taxon>
        <taxon>Poales</taxon>
        <taxon>Poaceae</taxon>
        <taxon>PACMAD clade</taxon>
        <taxon>Panicoideae</taxon>
        <taxon>Panicodae</taxon>
        <taxon>Paniceae</taxon>
        <taxon>Melinidinae</taxon>
        <taxon>Urochloa</taxon>
    </lineage>
</organism>
<keyword evidence="1" id="KW-0812">Transmembrane</keyword>
<feature type="transmembrane region" description="Helical" evidence="1">
    <location>
        <begin position="64"/>
        <end position="84"/>
    </location>
</feature>
<feature type="transmembrane region" description="Helical" evidence="1">
    <location>
        <begin position="357"/>
        <end position="381"/>
    </location>
</feature>
<feature type="transmembrane region" description="Helical" evidence="1">
    <location>
        <begin position="30"/>
        <end position="52"/>
    </location>
</feature>
<protein>
    <recommendedName>
        <fullName evidence="2">DUF4220 domain-containing protein</fullName>
    </recommendedName>
</protein>
<feature type="transmembrane region" description="Helical" evidence="1">
    <location>
        <begin position="6"/>
        <end position="23"/>
    </location>
</feature>
<feature type="domain" description="DUF4220" evidence="2">
    <location>
        <begin position="37"/>
        <end position="434"/>
    </location>
</feature>
<dbReference type="PANTHER" id="PTHR31325">
    <property type="entry name" value="OS01G0798800 PROTEIN-RELATED"/>
    <property type="match status" value="1"/>
</dbReference>